<feature type="binding site" evidence="4">
    <location>
        <position position="216"/>
    </location>
    <ligand>
        <name>Mn(2+)</name>
        <dbReference type="ChEBI" id="CHEBI:29035"/>
        <label>1</label>
    </ligand>
</feature>
<dbReference type="SUPFAM" id="SSF52768">
    <property type="entry name" value="Arginase/deacetylase"/>
    <property type="match status" value="1"/>
</dbReference>
<dbReference type="InterPro" id="IPR005925">
    <property type="entry name" value="Agmatinase-rel"/>
</dbReference>
<reference evidence="6" key="1">
    <citation type="journal article" date="2021" name="Microb. Physiol.">
        <title>Proteogenomic Insights into the Physiology of Marine, Sulfate-Reducing, Filamentous Desulfonema limicola and Desulfonema magnum.</title>
        <authorList>
            <person name="Schnaars V."/>
            <person name="Wohlbrand L."/>
            <person name="Scheve S."/>
            <person name="Hinrichs C."/>
            <person name="Reinhardt R."/>
            <person name="Rabus R."/>
        </authorList>
    </citation>
    <scope>NUCLEOTIDE SEQUENCE</scope>
    <source>
        <strain evidence="6">4be13</strain>
    </source>
</reference>
<keyword evidence="7" id="KW-1185">Reference proteome</keyword>
<organism evidence="6 7">
    <name type="scientific">Desulfonema magnum</name>
    <dbReference type="NCBI Taxonomy" id="45655"/>
    <lineage>
        <taxon>Bacteria</taxon>
        <taxon>Pseudomonadati</taxon>
        <taxon>Thermodesulfobacteriota</taxon>
        <taxon>Desulfobacteria</taxon>
        <taxon>Desulfobacterales</taxon>
        <taxon>Desulfococcaceae</taxon>
        <taxon>Desulfonema</taxon>
    </lineage>
</organism>
<dbReference type="GO" id="GO:0008783">
    <property type="term" value="F:agmatinase activity"/>
    <property type="evidence" value="ECO:0007669"/>
    <property type="project" value="TreeGrafter"/>
</dbReference>
<accession>A0A975BU74</accession>
<feature type="binding site" evidence="4">
    <location>
        <position position="132"/>
    </location>
    <ligand>
        <name>Mn(2+)</name>
        <dbReference type="ChEBI" id="CHEBI:29035"/>
        <label>1</label>
    </ligand>
</feature>
<dbReference type="GO" id="GO:0033389">
    <property type="term" value="P:putrescine biosynthetic process from arginine, via agmatine"/>
    <property type="evidence" value="ECO:0007669"/>
    <property type="project" value="TreeGrafter"/>
</dbReference>
<keyword evidence="3 5" id="KW-0378">Hydrolase</keyword>
<dbReference type="AlphaFoldDB" id="A0A975BU74"/>
<dbReference type="NCBIfam" id="TIGR01230">
    <property type="entry name" value="agmatinase"/>
    <property type="match status" value="1"/>
</dbReference>
<feature type="binding site" evidence="4">
    <location>
        <position position="109"/>
    </location>
    <ligand>
        <name>Mn(2+)</name>
        <dbReference type="ChEBI" id="CHEBI:29035"/>
        <label>1</label>
    </ligand>
</feature>
<dbReference type="InterPro" id="IPR020855">
    <property type="entry name" value="Ureohydrolase_Mn_BS"/>
</dbReference>
<dbReference type="Gene3D" id="3.40.800.10">
    <property type="entry name" value="Ureohydrolase domain"/>
    <property type="match status" value="1"/>
</dbReference>
<evidence type="ECO:0000256" key="5">
    <source>
        <dbReference type="RuleBase" id="RU003684"/>
    </source>
</evidence>
<keyword evidence="2 4" id="KW-0479">Metal-binding</keyword>
<name>A0A975BU74_9BACT</name>
<gene>
    <name evidence="6" type="primary">speB</name>
    <name evidence="6" type="ORF">dnm_078930</name>
</gene>
<comment type="similarity">
    <text evidence="1">Belongs to the arginase family. Agmatinase subfamily.</text>
</comment>
<protein>
    <submittedName>
        <fullName evidence="6">Agmatinase (Agmatine ureohydrolase)</fullName>
    </submittedName>
</protein>
<dbReference type="Pfam" id="PF00491">
    <property type="entry name" value="Arginase"/>
    <property type="match status" value="1"/>
</dbReference>
<keyword evidence="4" id="KW-0464">Manganese</keyword>
<evidence type="ECO:0000256" key="4">
    <source>
        <dbReference type="PIRSR" id="PIRSR036979-1"/>
    </source>
</evidence>
<proteinExistence type="inferred from homology"/>
<dbReference type="PANTHER" id="PTHR11358:SF26">
    <property type="entry name" value="GUANIDINO ACID HYDROLASE, MITOCHONDRIAL"/>
    <property type="match status" value="1"/>
</dbReference>
<comment type="cofactor">
    <cofactor evidence="4">
        <name>Mn(2+)</name>
        <dbReference type="ChEBI" id="CHEBI:29035"/>
    </cofactor>
    <text evidence="4">Binds 2 manganese ions per subunit.</text>
</comment>
<feature type="binding site" evidence="4">
    <location>
        <position position="134"/>
    </location>
    <ligand>
        <name>Mn(2+)</name>
        <dbReference type="ChEBI" id="CHEBI:29035"/>
        <label>1</label>
    </ligand>
</feature>
<evidence type="ECO:0000256" key="3">
    <source>
        <dbReference type="ARBA" id="ARBA00022801"/>
    </source>
</evidence>
<dbReference type="EMBL" id="CP061800">
    <property type="protein sequence ID" value="QTA91819.1"/>
    <property type="molecule type" value="Genomic_DNA"/>
</dbReference>
<sequence length="294" mass="32455">MHNFIPFGGNEFQIPDIESARIVVLPLCYENAPSYGTGSGEGPFYILNASAQLECLDEESLVNWGLMNIHTLPPLIPSDDPEQAVKQMRSAAENVMRQNKFLLSLGGDHAISIGPMMAASAIYPDVGVLQIDAHLDLRDEWNGSRYNHACVMRRVAEDIKLPMVQVGIRSFSPEEAEFVKKKGFKPFYAHETDPLDNTWMEQVADALPEKVYMTIDLDGLDPSVIPGTGTPEPGGLSYRQVVRLIKAVGRKKKIVAADINELAKIKGTQVSEFTAAKIATKIFVYCFGNLKLET</sequence>
<feature type="binding site" evidence="4">
    <location>
        <position position="218"/>
    </location>
    <ligand>
        <name>Mn(2+)</name>
        <dbReference type="ChEBI" id="CHEBI:29035"/>
        <label>1</label>
    </ligand>
</feature>
<evidence type="ECO:0000256" key="1">
    <source>
        <dbReference type="ARBA" id="ARBA00009227"/>
    </source>
</evidence>
<dbReference type="InterPro" id="IPR006035">
    <property type="entry name" value="Ureohydrolase"/>
</dbReference>
<dbReference type="CDD" id="cd11593">
    <property type="entry name" value="Agmatinase-like_2"/>
    <property type="match status" value="1"/>
</dbReference>
<dbReference type="GO" id="GO:0046872">
    <property type="term" value="F:metal ion binding"/>
    <property type="evidence" value="ECO:0007669"/>
    <property type="project" value="UniProtKB-KW"/>
</dbReference>
<dbReference type="PROSITE" id="PS51409">
    <property type="entry name" value="ARGINASE_2"/>
    <property type="match status" value="1"/>
</dbReference>
<evidence type="ECO:0000256" key="2">
    <source>
        <dbReference type="ARBA" id="ARBA00022723"/>
    </source>
</evidence>
<dbReference type="Proteomes" id="UP000663722">
    <property type="component" value="Chromosome"/>
</dbReference>
<dbReference type="PANTHER" id="PTHR11358">
    <property type="entry name" value="ARGINASE/AGMATINASE"/>
    <property type="match status" value="1"/>
</dbReference>
<feature type="binding site" evidence="4">
    <location>
        <position position="136"/>
    </location>
    <ligand>
        <name>Mn(2+)</name>
        <dbReference type="ChEBI" id="CHEBI:29035"/>
        <label>1</label>
    </ligand>
</feature>
<dbReference type="PROSITE" id="PS01053">
    <property type="entry name" value="ARGINASE_1"/>
    <property type="match status" value="1"/>
</dbReference>
<dbReference type="PIRSF" id="PIRSF036979">
    <property type="entry name" value="Arginase"/>
    <property type="match status" value="1"/>
</dbReference>
<dbReference type="KEGG" id="dmm:dnm_078930"/>
<evidence type="ECO:0000313" key="7">
    <source>
        <dbReference type="Proteomes" id="UP000663722"/>
    </source>
</evidence>
<evidence type="ECO:0000313" key="6">
    <source>
        <dbReference type="EMBL" id="QTA91819.1"/>
    </source>
</evidence>
<dbReference type="InterPro" id="IPR023696">
    <property type="entry name" value="Ureohydrolase_dom_sf"/>
</dbReference>